<gene>
    <name evidence="2" type="ORF">FHX46_003830</name>
</gene>
<dbReference type="Proteomes" id="UP000754495">
    <property type="component" value="Unassembled WGS sequence"/>
</dbReference>
<evidence type="ECO:0000313" key="3">
    <source>
        <dbReference type="Proteomes" id="UP000754495"/>
    </source>
</evidence>
<feature type="region of interest" description="Disordered" evidence="1">
    <location>
        <begin position="1"/>
        <end position="45"/>
    </location>
</feature>
<proteinExistence type="predicted"/>
<dbReference type="RefSeq" id="WP_167116839.1">
    <property type="nucleotide sequence ID" value="NZ_JAANOU010000001.1"/>
</dbReference>
<keyword evidence="3" id="KW-1185">Reference proteome</keyword>
<protein>
    <submittedName>
        <fullName evidence="2">Uncharacterized protein</fullName>
    </submittedName>
</protein>
<reference evidence="2 3" key="1">
    <citation type="submission" date="2020-03" db="EMBL/GenBank/DDBJ databases">
        <title>Sequencing the genomes of 1000 actinobacteria strains.</title>
        <authorList>
            <person name="Klenk H.-P."/>
        </authorList>
    </citation>
    <scope>NUCLEOTIDE SEQUENCE [LARGE SCALE GENOMIC DNA]</scope>
    <source>
        <strain evidence="2 3">DSM 45668</strain>
    </source>
</reference>
<accession>A0ABX0SXD7</accession>
<comment type="caution">
    <text evidence="2">The sequence shown here is derived from an EMBL/GenBank/DDBJ whole genome shotgun (WGS) entry which is preliminary data.</text>
</comment>
<sequence>MPAPGEVNRPTRRCEARVTGGRFAEAGQNEEEQGRQGEQANNPGVLTPEDEAALRVSGGQDLVDQYKQALAGADQNLIDWIIANGGQILVDLFIGGIKACVNSPNLGNCSLGVVDIVSLGLAVLKAYDVGRALWRVVSSIGKFLEEAETFPSILQRGRSIIAEVKVNCFRRHTRCSCDRGCTDRSAQAR</sequence>
<dbReference type="EMBL" id="JAANOU010000001">
    <property type="protein sequence ID" value="NIH81300.1"/>
    <property type="molecule type" value="Genomic_DNA"/>
</dbReference>
<evidence type="ECO:0000313" key="2">
    <source>
        <dbReference type="EMBL" id="NIH81300.1"/>
    </source>
</evidence>
<name>A0ABX0SXD7_9PSEU</name>
<organism evidence="2 3">
    <name type="scientific">Amycolatopsis viridis</name>
    <dbReference type="NCBI Taxonomy" id="185678"/>
    <lineage>
        <taxon>Bacteria</taxon>
        <taxon>Bacillati</taxon>
        <taxon>Actinomycetota</taxon>
        <taxon>Actinomycetes</taxon>
        <taxon>Pseudonocardiales</taxon>
        <taxon>Pseudonocardiaceae</taxon>
        <taxon>Amycolatopsis</taxon>
    </lineage>
</organism>
<evidence type="ECO:0000256" key="1">
    <source>
        <dbReference type="SAM" id="MobiDB-lite"/>
    </source>
</evidence>